<name>A0A6V7GT12_9HYME</name>
<dbReference type="OrthoDB" id="7613962at2759"/>
<feature type="region of interest" description="Disordered" evidence="1">
    <location>
        <begin position="108"/>
        <end position="128"/>
    </location>
</feature>
<sequence>MHVLQLMCSMRFSFSRQIKIFPQPLGLGPMWLNTFLLRMLLNTVVSFEPPRNKRDFSQCLRCQSYGHTKNYRNRIPIYVKCAGIHWSLNCPIVGEIADVKCYNFQGNHPKDSESDDEQNVENSATARDGTVWHQIKEEPAIGPPFLHTTSFREVSGPTAYVKRNIMSGKAKISIFGDNRLYCY</sequence>
<gene>
    <name evidence="2" type="ORF">MHI_LOCUS55308</name>
</gene>
<dbReference type="EMBL" id="CAJDYZ010000833">
    <property type="protein sequence ID" value="CAD1468598.1"/>
    <property type="molecule type" value="Genomic_DNA"/>
</dbReference>
<comment type="caution">
    <text evidence="2">The sequence shown here is derived from an EMBL/GenBank/DDBJ whole genome shotgun (WGS) entry which is preliminary data.</text>
</comment>
<keyword evidence="3" id="KW-1185">Reference proteome</keyword>
<evidence type="ECO:0000313" key="3">
    <source>
        <dbReference type="Proteomes" id="UP000752696"/>
    </source>
</evidence>
<reference evidence="2" key="1">
    <citation type="submission" date="2020-07" db="EMBL/GenBank/DDBJ databases">
        <authorList>
            <person name="Nazaruddin N."/>
        </authorList>
    </citation>
    <scope>NUCLEOTIDE SEQUENCE</scope>
</reference>
<evidence type="ECO:0000256" key="1">
    <source>
        <dbReference type="SAM" id="MobiDB-lite"/>
    </source>
</evidence>
<evidence type="ECO:0000313" key="2">
    <source>
        <dbReference type="EMBL" id="CAD1468598.1"/>
    </source>
</evidence>
<dbReference type="Proteomes" id="UP000752696">
    <property type="component" value="Unassembled WGS sequence"/>
</dbReference>
<accession>A0A6V7GT12</accession>
<protein>
    <submittedName>
        <fullName evidence="2">Uncharacterized protein</fullName>
    </submittedName>
</protein>
<organism evidence="2 3">
    <name type="scientific">Heterotrigona itama</name>
    <dbReference type="NCBI Taxonomy" id="395501"/>
    <lineage>
        <taxon>Eukaryota</taxon>
        <taxon>Metazoa</taxon>
        <taxon>Ecdysozoa</taxon>
        <taxon>Arthropoda</taxon>
        <taxon>Hexapoda</taxon>
        <taxon>Insecta</taxon>
        <taxon>Pterygota</taxon>
        <taxon>Neoptera</taxon>
        <taxon>Endopterygota</taxon>
        <taxon>Hymenoptera</taxon>
        <taxon>Apocrita</taxon>
        <taxon>Aculeata</taxon>
        <taxon>Apoidea</taxon>
        <taxon>Anthophila</taxon>
        <taxon>Apidae</taxon>
        <taxon>Heterotrigona</taxon>
    </lineage>
</organism>
<dbReference type="AlphaFoldDB" id="A0A6V7GT12"/>
<proteinExistence type="predicted"/>